<dbReference type="EMBL" id="FMTY01000008">
    <property type="protein sequence ID" value="SCX17790.1"/>
    <property type="molecule type" value="Genomic_DNA"/>
</dbReference>
<dbReference type="eggNOG" id="COG0451">
    <property type="taxonomic scope" value="Bacteria"/>
</dbReference>
<dbReference type="PANTHER" id="PTHR48079:SF6">
    <property type="entry name" value="NAD(P)-BINDING DOMAIN-CONTAINING PROTEIN-RELATED"/>
    <property type="match status" value="1"/>
</dbReference>
<dbReference type="InterPro" id="IPR051783">
    <property type="entry name" value="NAD(P)-dependent_oxidoreduct"/>
</dbReference>
<reference evidence="1 2" key="1">
    <citation type="submission" date="2016-10" db="EMBL/GenBank/DDBJ databases">
        <authorList>
            <person name="de Groot N.N."/>
        </authorList>
    </citation>
    <scope>NUCLEOTIDE SEQUENCE [LARGE SCALE GENOMIC DNA]</scope>
    <source>
        <strain evidence="1 2">CGMCC 1.3801</strain>
    </source>
</reference>
<protein>
    <submittedName>
        <fullName evidence="1">Nucleoside-diphosphate-sugar epimerase</fullName>
    </submittedName>
</protein>
<dbReference type="CDD" id="cd05266">
    <property type="entry name" value="SDR_a4"/>
    <property type="match status" value="1"/>
</dbReference>
<dbReference type="RefSeq" id="WP_035654935.1">
    <property type="nucleotide sequence ID" value="NZ_CBCSBQ010000012.1"/>
</dbReference>
<organism evidence="1 2">
    <name type="scientific">Flavobacterium saliperosum</name>
    <dbReference type="NCBI Taxonomy" id="329186"/>
    <lineage>
        <taxon>Bacteria</taxon>
        <taxon>Pseudomonadati</taxon>
        <taxon>Bacteroidota</taxon>
        <taxon>Flavobacteriia</taxon>
        <taxon>Flavobacteriales</taxon>
        <taxon>Flavobacteriaceae</taxon>
        <taxon>Flavobacterium</taxon>
    </lineage>
</organism>
<proteinExistence type="predicted"/>
<gene>
    <name evidence="1" type="ORF">SAMN02927925_02581</name>
</gene>
<dbReference type="GO" id="GO:0004029">
    <property type="term" value="F:aldehyde dehydrogenase (NAD+) activity"/>
    <property type="evidence" value="ECO:0007669"/>
    <property type="project" value="TreeGrafter"/>
</dbReference>
<evidence type="ECO:0000313" key="2">
    <source>
        <dbReference type="Proteomes" id="UP000182124"/>
    </source>
</evidence>
<dbReference type="GO" id="GO:0005737">
    <property type="term" value="C:cytoplasm"/>
    <property type="evidence" value="ECO:0007669"/>
    <property type="project" value="TreeGrafter"/>
</dbReference>
<sequence>MKRNKPNIAILGCGWLGFPLAKRMVAEGFMVKGSTTSAEKIALLNTNGITPYQIALSEDGIQGPVADFLEDSEILIIDIPPGLRKVTLPVTTKTFVSKIEKLIPYLEKSSLQKVLFVSSTSVYADENETVTEDTVPNPETESGRQLAEIETLLRTNPNFDTSVIRFGGLIGPDRHPVQMLAGRENLDNPEAPVNLIHQEDCIGIILKIIEKEAWKETFNAVAPQHPTRKAYYHKKAEEMNLAIPKFASGTASVGKLISGKKTEEILNYTFVVNLL</sequence>
<dbReference type="Gene3D" id="3.40.50.720">
    <property type="entry name" value="NAD(P)-binding Rossmann-like Domain"/>
    <property type="match status" value="1"/>
</dbReference>
<dbReference type="SUPFAM" id="SSF51735">
    <property type="entry name" value="NAD(P)-binding Rossmann-fold domains"/>
    <property type="match status" value="1"/>
</dbReference>
<dbReference type="PANTHER" id="PTHR48079">
    <property type="entry name" value="PROTEIN YEEZ"/>
    <property type="match status" value="1"/>
</dbReference>
<dbReference type="Proteomes" id="UP000182124">
    <property type="component" value="Unassembled WGS sequence"/>
</dbReference>
<accession>A0A1G4W740</accession>
<name>A0A1G4W740_9FLAO</name>
<dbReference type="InterPro" id="IPR036291">
    <property type="entry name" value="NAD(P)-bd_dom_sf"/>
</dbReference>
<dbReference type="AlphaFoldDB" id="A0A1G4W740"/>
<dbReference type="STRING" id="329186.SAMN02927925_02581"/>
<evidence type="ECO:0000313" key="1">
    <source>
        <dbReference type="EMBL" id="SCX17790.1"/>
    </source>
</evidence>